<keyword evidence="7" id="KW-1185">Reference proteome</keyword>
<dbReference type="Gene3D" id="3.40.30.10">
    <property type="entry name" value="Glutaredoxin"/>
    <property type="match status" value="1"/>
</dbReference>
<name>A0ABR7D493_9BACT</name>
<dbReference type="InterPro" id="IPR013740">
    <property type="entry name" value="Redoxin"/>
</dbReference>
<sequence length="454" mass="52230">MRIYLFFLLFAAAVWGCGDTPKKVELKDLVFKCTISEPQEGEKLLVTINEREQAFDVPANGIVEIKVPRIAPQYSGITYGRKYYPLYLAGGEPVIMEFSGNATNWKRTFSGNCKEINEYLSSAIAPLESSSFLRDEEELKKESEKVLARNIKNLEGKSLPEDFVKTEKERLRYYVYGSWNTYRMNHRWMAGDENFEPSEVYYATMRELAKENTNLVGLKAYRRFVQKAVEIMAGKGVSDMTPDKLLEREVKYIIDNYKDSTLLSDLIHHYIFDYVSDHGAGEKEELVTYYKQYVKDKKLLEDFDQVCATWSRLKPGDPSPEFNFADAKGDFVSLESLRGKFVYIDLWASWCGPCRREIPYLKALEKKFEGKPITFVSISCDNDAEAWRKAMKEENVSGIQLHMNGDLAFAKAYVVSGIPRFILLDKEGRIVDAHMTMPSDPNTEKTLQSFLEMK</sequence>
<reference evidence="6 7" key="1">
    <citation type="submission" date="2020-08" db="EMBL/GenBank/DDBJ databases">
        <title>Genome public.</title>
        <authorList>
            <person name="Liu C."/>
            <person name="Sun Q."/>
        </authorList>
    </citation>
    <scope>NUCLEOTIDE SEQUENCE [LARGE SCALE GENOMIC DNA]</scope>
    <source>
        <strain evidence="6 7">NSJ-56</strain>
    </source>
</reference>
<keyword evidence="3" id="KW-1015">Disulfide bond</keyword>
<dbReference type="CDD" id="cd02966">
    <property type="entry name" value="TlpA_like_family"/>
    <property type="match status" value="1"/>
</dbReference>
<gene>
    <name evidence="6" type="ORF">H8S64_16930</name>
</gene>
<dbReference type="Proteomes" id="UP000646484">
    <property type="component" value="Unassembled WGS sequence"/>
</dbReference>
<organism evidence="6 7">
    <name type="scientific">Butyricimonas hominis</name>
    <dbReference type="NCBI Taxonomy" id="2763032"/>
    <lineage>
        <taxon>Bacteria</taxon>
        <taxon>Pseudomonadati</taxon>
        <taxon>Bacteroidota</taxon>
        <taxon>Bacteroidia</taxon>
        <taxon>Bacteroidales</taxon>
        <taxon>Odoribacteraceae</taxon>
        <taxon>Butyricimonas</taxon>
    </lineage>
</organism>
<dbReference type="InterPro" id="IPR036249">
    <property type="entry name" value="Thioredoxin-like_sf"/>
</dbReference>
<keyword evidence="2" id="KW-0201">Cytochrome c-type biogenesis</keyword>
<evidence type="ECO:0000259" key="5">
    <source>
        <dbReference type="PROSITE" id="PS51352"/>
    </source>
</evidence>
<proteinExistence type="predicted"/>
<dbReference type="InterPro" id="IPR013766">
    <property type="entry name" value="Thioredoxin_domain"/>
</dbReference>
<comment type="caution">
    <text evidence="6">The sequence shown here is derived from an EMBL/GenBank/DDBJ whole genome shotgun (WGS) entry which is preliminary data.</text>
</comment>
<dbReference type="EMBL" id="JACOOH010000008">
    <property type="protein sequence ID" value="MBC5622776.1"/>
    <property type="molecule type" value="Genomic_DNA"/>
</dbReference>
<dbReference type="RefSeq" id="WP_186977615.1">
    <property type="nucleotide sequence ID" value="NZ_JACOOH010000008.1"/>
</dbReference>
<dbReference type="PROSITE" id="PS51352">
    <property type="entry name" value="THIOREDOXIN_2"/>
    <property type="match status" value="1"/>
</dbReference>
<dbReference type="Pfam" id="PF08534">
    <property type="entry name" value="Redoxin"/>
    <property type="match status" value="1"/>
</dbReference>
<feature type="domain" description="Thioredoxin" evidence="5">
    <location>
        <begin position="313"/>
        <end position="454"/>
    </location>
</feature>
<dbReference type="InterPro" id="IPR050553">
    <property type="entry name" value="Thioredoxin_ResA/DsbE_sf"/>
</dbReference>
<evidence type="ECO:0000313" key="6">
    <source>
        <dbReference type="EMBL" id="MBC5622776.1"/>
    </source>
</evidence>
<evidence type="ECO:0000256" key="3">
    <source>
        <dbReference type="ARBA" id="ARBA00023157"/>
    </source>
</evidence>
<keyword evidence="4" id="KW-0676">Redox-active center</keyword>
<evidence type="ECO:0000256" key="1">
    <source>
        <dbReference type="ARBA" id="ARBA00004196"/>
    </source>
</evidence>
<evidence type="ECO:0000256" key="2">
    <source>
        <dbReference type="ARBA" id="ARBA00022748"/>
    </source>
</evidence>
<evidence type="ECO:0000313" key="7">
    <source>
        <dbReference type="Proteomes" id="UP000646484"/>
    </source>
</evidence>
<evidence type="ECO:0000256" key="4">
    <source>
        <dbReference type="ARBA" id="ARBA00023284"/>
    </source>
</evidence>
<accession>A0ABR7D493</accession>
<dbReference type="PANTHER" id="PTHR42852">
    <property type="entry name" value="THIOL:DISULFIDE INTERCHANGE PROTEIN DSBE"/>
    <property type="match status" value="1"/>
</dbReference>
<dbReference type="PANTHER" id="PTHR42852:SF6">
    <property type="entry name" value="THIOL:DISULFIDE INTERCHANGE PROTEIN DSBE"/>
    <property type="match status" value="1"/>
</dbReference>
<dbReference type="SUPFAM" id="SSF52833">
    <property type="entry name" value="Thioredoxin-like"/>
    <property type="match status" value="1"/>
</dbReference>
<protein>
    <submittedName>
        <fullName evidence="6">TlpA family protein disulfide reductase</fullName>
    </submittedName>
</protein>
<comment type="subcellular location">
    <subcellularLocation>
        <location evidence="1">Cell envelope</location>
    </subcellularLocation>
</comment>